<dbReference type="EMBL" id="LWCI01000171">
    <property type="protein sequence ID" value="KZS56218.1"/>
    <property type="molecule type" value="Genomic_DNA"/>
</dbReference>
<comment type="caution">
    <text evidence="1">The sequence shown here is derived from an EMBL/GenBank/DDBJ whole genome shotgun (WGS) entry which is preliminary data.</text>
</comment>
<reference evidence="2" key="1">
    <citation type="submission" date="2016-04" db="EMBL/GenBank/DDBJ databases">
        <authorList>
            <person name="Strapagiel D."/>
            <person name="Borowka P."/>
            <person name="Marciniak B."/>
            <person name="Bakula Z."/>
            <person name="Van Ingen J."/>
            <person name="Safianowska A."/>
            <person name="Dziadek J."/>
            <person name="Jagielski T."/>
        </authorList>
    </citation>
    <scope>NUCLEOTIDE SEQUENCE [LARGE SCALE GENOMIC DNA]</scope>
    <source>
        <strain evidence="2">1010001458</strain>
    </source>
</reference>
<proteinExistence type="predicted"/>
<organism evidence="1 2">
    <name type="scientific">Mycobacterium ostraviense</name>
    <dbReference type="NCBI Taxonomy" id="2738409"/>
    <lineage>
        <taxon>Bacteria</taxon>
        <taxon>Bacillati</taxon>
        <taxon>Actinomycetota</taxon>
        <taxon>Actinomycetes</taxon>
        <taxon>Mycobacteriales</taxon>
        <taxon>Mycobacteriaceae</taxon>
        <taxon>Mycobacterium</taxon>
    </lineage>
</organism>
<gene>
    <name evidence="1" type="ORF">A4G28_01930</name>
</gene>
<dbReference type="Proteomes" id="UP000077342">
    <property type="component" value="Unassembled WGS sequence"/>
</dbReference>
<evidence type="ECO:0000313" key="1">
    <source>
        <dbReference type="EMBL" id="KZS56218.1"/>
    </source>
</evidence>
<dbReference type="AlphaFoldDB" id="A0A163UF01"/>
<protein>
    <submittedName>
        <fullName evidence="1">Uncharacterized protein</fullName>
    </submittedName>
</protein>
<accession>A0A163UF01</accession>
<evidence type="ECO:0000313" key="2">
    <source>
        <dbReference type="Proteomes" id="UP000077342"/>
    </source>
</evidence>
<sequence length="330" mass="36188">MSDDPSSPFDMICAEVERQLQGGEVSIAAEAAFDLLLAVRYELDNAPRPSVIAHGVLYQAIEAARGQVYAHLNQLCDARREVLDARQRQWLSGQRDVRALLIDVLNVLLAAIEAAAIEQAYADTERQAMAAAVLAEMGGDALGVELQRVAIDRTAAGAIRRLAHGTMATEAADAPAPVAAIHAEVVRRMRGEASTELDAAGELMIAVRHLVDRQPGSNLTYGPLLETVRMARESVYECLIRRWNERRVLTRADRDMRDVHALLSDLDSVLLEVATAETIEHTYRRAERRAMASAIVAEMRGDAMGVDVQRDVVRQAATDALHALREVITR</sequence>
<keyword evidence="2" id="KW-1185">Reference proteome</keyword>
<name>A0A163UF01_9MYCO</name>
<dbReference type="RefSeq" id="WP_075513419.1">
    <property type="nucleotide sequence ID" value="NZ_CP089224.1"/>
</dbReference>